<dbReference type="AlphaFoldDB" id="A0A7S2K7A1"/>
<accession>A0A7S2K7A1</accession>
<proteinExistence type="predicted"/>
<reference evidence="1" key="1">
    <citation type="submission" date="2021-01" db="EMBL/GenBank/DDBJ databases">
        <authorList>
            <person name="Corre E."/>
            <person name="Pelletier E."/>
            <person name="Niang G."/>
            <person name="Scheremetjew M."/>
            <person name="Finn R."/>
            <person name="Kale V."/>
            <person name="Holt S."/>
            <person name="Cochrane G."/>
            <person name="Meng A."/>
            <person name="Brown T."/>
            <person name="Cohen L."/>
        </authorList>
    </citation>
    <scope>NUCLEOTIDE SEQUENCE</scope>
    <source>
        <strain evidence="1">RCC3387</strain>
    </source>
</reference>
<name>A0A7S2K7A1_9DINO</name>
<gene>
    <name evidence="1" type="ORF">BRAN1462_LOCUS27330</name>
</gene>
<protein>
    <submittedName>
        <fullName evidence="1">Uncharacterized protein</fullName>
    </submittedName>
</protein>
<dbReference type="EMBL" id="HBGW01043136">
    <property type="protein sequence ID" value="CAD9568543.1"/>
    <property type="molecule type" value="Transcribed_RNA"/>
</dbReference>
<evidence type="ECO:0000313" key="1">
    <source>
        <dbReference type="EMBL" id="CAD9568543.1"/>
    </source>
</evidence>
<sequence length="213" mass="23810">MAVVGELTLSKGVVALLMAHLATVAQAVVYQRGLGATLSKDVEEFCDKVKHLDEHIRRKTKEQIVFEKGIPDLFFEQVMIFAGHGSDVSERTRSLEKRVGLVTADSLQQLLDKGDFDGVEDYRAKRTYLECASQASELEVPLLNYVVEGFCMFSSSHLPLAFKKWHQLQDAFNRLLLDFGLGTDTEFANSQGVKFSTARGMLRTWAPGLVRHS</sequence>
<organism evidence="1">
    <name type="scientific">Zooxanthella nutricula</name>
    <dbReference type="NCBI Taxonomy" id="1333877"/>
    <lineage>
        <taxon>Eukaryota</taxon>
        <taxon>Sar</taxon>
        <taxon>Alveolata</taxon>
        <taxon>Dinophyceae</taxon>
        <taxon>Peridiniales</taxon>
        <taxon>Peridiniales incertae sedis</taxon>
        <taxon>Zooxanthella</taxon>
    </lineage>
</organism>